<name>A0A6A5GV77_CAERE</name>
<gene>
    <name evidence="1" type="ORF">GCK72_014974</name>
</gene>
<organism evidence="1 2">
    <name type="scientific">Caenorhabditis remanei</name>
    <name type="common">Caenorhabditis vulgaris</name>
    <dbReference type="NCBI Taxonomy" id="31234"/>
    <lineage>
        <taxon>Eukaryota</taxon>
        <taxon>Metazoa</taxon>
        <taxon>Ecdysozoa</taxon>
        <taxon>Nematoda</taxon>
        <taxon>Chromadorea</taxon>
        <taxon>Rhabditida</taxon>
        <taxon>Rhabditina</taxon>
        <taxon>Rhabditomorpha</taxon>
        <taxon>Rhabditoidea</taxon>
        <taxon>Rhabditidae</taxon>
        <taxon>Peloderinae</taxon>
        <taxon>Caenorhabditis</taxon>
    </lineage>
</organism>
<accession>A0A6A5GV77</accession>
<proteinExistence type="predicted"/>
<evidence type="ECO:0000313" key="2">
    <source>
        <dbReference type="Proteomes" id="UP000483820"/>
    </source>
</evidence>
<sequence>MLREQLWILQDRDESQLRWLSRFQDGRKEQIHTNTMVRRQQHQSVGHGDIGNLCSEFQEPDNSRIHYPSVFTTSSIFELNVRLDEFIALFDKDTVLDFSDKGCGVSESFVKDWHEKGLEKSTIKVTSDMAPSAVIREFLSGKDRLTSGNTSFILFSSAAIPPTSMNFDILGFGKSSNGLLLVNM</sequence>
<dbReference type="Proteomes" id="UP000483820">
    <property type="component" value="Chromosome IV"/>
</dbReference>
<dbReference type="GeneID" id="78775931"/>
<dbReference type="RefSeq" id="XP_053585329.1">
    <property type="nucleotide sequence ID" value="XM_053730557.1"/>
</dbReference>
<protein>
    <submittedName>
        <fullName evidence="1">Uncharacterized protein</fullName>
    </submittedName>
</protein>
<evidence type="ECO:0000313" key="1">
    <source>
        <dbReference type="EMBL" id="KAF1758516.1"/>
    </source>
</evidence>
<dbReference type="EMBL" id="WUAV01000004">
    <property type="protein sequence ID" value="KAF1758516.1"/>
    <property type="molecule type" value="Genomic_DNA"/>
</dbReference>
<dbReference type="AlphaFoldDB" id="A0A6A5GV77"/>
<dbReference type="CTD" id="78775931"/>
<dbReference type="KEGG" id="crq:GCK72_014974"/>
<reference evidence="1 2" key="1">
    <citation type="submission" date="2019-12" db="EMBL/GenBank/DDBJ databases">
        <title>Chromosome-level assembly of the Caenorhabditis remanei genome.</title>
        <authorList>
            <person name="Teterina A.A."/>
            <person name="Willis J.H."/>
            <person name="Phillips P.C."/>
        </authorList>
    </citation>
    <scope>NUCLEOTIDE SEQUENCE [LARGE SCALE GENOMIC DNA]</scope>
    <source>
        <strain evidence="1 2">PX506</strain>
        <tissue evidence="1">Whole organism</tissue>
    </source>
</reference>
<comment type="caution">
    <text evidence="1">The sequence shown here is derived from an EMBL/GenBank/DDBJ whole genome shotgun (WGS) entry which is preliminary data.</text>
</comment>